<sequence length="449" mass="49061">MELRCFLAHISSRPNEHHVDFPFPLSAAKAPVLGRHSPELYWHLGNNPRCSRRVMTFAVEASEKETFDSADVHHAAATPIHPQVAYCLVLTCVGENPLTVVRRETVGNCSSLQAVEESRTTVLCRNESTILRVGDKVGIMNRVWMQVVLARICVSETVKGPPVVQEADEGTQCYLPPGESECIVPLPTIYTNVPWKRLRHPVRSRLIGAAARQQQRVVTVRCSPILAALPNTQAPLALNGSLNASMDVLSIEHEGESEAAANACASGTRTSGSGGRVSPRVHPRMECDSASTAVTNTDRKWGTCSTFLGDSLDEKSLLNSLDEVHLKRRRMSLGDGSIMDNRSTTSVPDTNSYMDTLDERLNEELCRLEKRTADAEQLISGRSMAVLGGSPPGHANETTERKVGVSIATTVSRDQLQMSSRLSGRNHGLSGAIVRRPVPADSQVVYYRH</sequence>
<evidence type="ECO:0000256" key="1">
    <source>
        <dbReference type="SAM" id="MobiDB-lite"/>
    </source>
</evidence>
<evidence type="ECO:0000313" key="2">
    <source>
        <dbReference type="EMBL" id="SCU67564.1"/>
    </source>
</evidence>
<dbReference type="VEuPathDB" id="TriTrypDB:TEOVI_000809800"/>
<feature type="region of interest" description="Disordered" evidence="1">
    <location>
        <begin position="263"/>
        <end position="283"/>
    </location>
</feature>
<dbReference type="AlphaFoldDB" id="A0A1G4I719"/>
<dbReference type="GeneID" id="92382032"/>
<protein>
    <submittedName>
        <fullName evidence="2">Uncharacterized protein</fullName>
    </submittedName>
</protein>
<accession>A0A1G4I719</accession>
<reference evidence="2" key="1">
    <citation type="submission" date="2016-09" db="EMBL/GenBank/DDBJ databases">
        <authorList>
            <person name="Hebert L."/>
            <person name="Moumen B."/>
        </authorList>
    </citation>
    <scope>NUCLEOTIDE SEQUENCE [LARGE SCALE GENOMIC DNA]</scope>
    <source>
        <strain evidence="2">OVI</strain>
    </source>
</reference>
<evidence type="ECO:0000313" key="3">
    <source>
        <dbReference type="Proteomes" id="UP000195570"/>
    </source>
</evidence>
<gene>
    <name evidence="2" type="ORF">TEOVI_000809800</name>
</gene>
<organism evidence="2 3">
    <name type="scientific">Trypanosoma equiperdum</name>
    <dbReference type="NCBI Taxonomy" id="5694"/>
    <lineage>
        <taxon>Eukaryota</taxon>
        <taxon>Discoba</taxon>
        <taxon>Euglenozoa</taxon>
        <taxon>Kinetoplastea</taxon>
        <taxon>Metakinetoplastina</taxon>
        <taxon>Trypanosomatida</taxon>
        <taxon>Trypanosomatidae</taxon>
        <taxon>Trypanosoma</taxon>
    </lineage>
</organism>
<comment type="caution">
    <text evidence="2">The sequence shown here is derived from an EMBL/GenBank/DDBJ whole genome shotgun (WGS) entry which is preliminary data.</text>
</comment>
<dbReference type="RefSeq" id="XP_067078865.1">
    <property type="nucleotide sequence ID" value="XM_067222764.1"/>
</dbReference>
<proteinExistence type="predicted"/>
<name>A0A1G4I719_TRYEQ</name>
<keyword evidence="3" id="KW-1185">Reference proteome</keyword>
<dbReference type="EMBL" id="CZPT02000764">
    <property type="protein sequence ID" value="SCU67564.1"/>
    <property type="molecule type" value="Genomic_DNA"/>
</dbReference>
<dbReference type="Proteomes" id="UP000195570">
    <property type="component" value="Unassembled WGS sequence"/>
</dbReference>